<keyword evidence="2" id="KW-1185">Reference proteome</keyword>
<accession>A0ABS6EHQ2</accession>
<comment type="caution">
    <text evidence="1">The sequence shown here is derived from an EMBL/GenBank/DDBJ whole genome shotgun (WGS) entry which is preliminary data.</text>
</comment>
<evidence type="ECO:0000313" key="2">
    <source>
        <dbReference type="Proteomes" id="UP000726170"/>
    </source>
</evidence>
<dbReference type="NCBIfam" id="TIGR01911">
    <property type="entry name" value="HesB_rel_seleno"/>
    <property type="match status" value="1"/>
</dbReference>
<dbReference type="RefSeq" id="WP_216438424.1">
    <property type="nucleotide sequence ID" value="NZ_JAHLQF010000002.1"/>
</dbReference>
<sequence length="110" mass="12068">MKAFSMSEIAYKEFLKFLEENNVTSKSIRINLAGHGCGGPVFNIVLDEQRTNDEVTKIEDLTFLVDKDLIAQFGGFTLTCDEENGLGGFDLQPLLRTDDGDGCSTCPGCH</sequence>
<organism evidence="1 2">
    <name type="scientific">Clostridium mobile</name>
    <dbReference type="NCBI Taxonomy" id="2841512"/>
    <lineage>
        <taxon>Bacteria</taxon>
        <taxon>Bacillati</taxon>
        <taxon>Bacillota</taxon>
        <taxon>Clostridia</taxon>
        <taxon>Eubacteriales</taxon>
        <taxon>Clostridiaceae</taxon>
        <taxon>Clostridium</taxon>
    </lineage>
</organism>
<protein>
    <submittedName>
        <fullName evidence="1">HesB-like protein</fullName>
    </submittedName>
</protein>
<dbReference type="Proteomes" id="UP000726170">
    <property type="component" value="Unassembled WGS sequence"/>
</dbReference>
<dbReference type="EMBL" id="JAHLQF010000002">
    <property type="protein sequence ID" value="MBU5483924.1"/>
    <property type="molecule type" value="Genomic_DNA"/>
</dbReference>
<name>A0ABS6EHQ2_9CLOT</name>
<dbReference type="InterPro" id="IPR010965">
    <property type="entry name" value="HesB-rel_seleno"/>
</dbReference>
<evidence type="ECO:0000313" key="1">
    <source>
        <dbReference type="EMBL" id="MBU5483924.1"/>
    </source>
</evidence>
<gene>
    <name evidence="1" type="ORF">KQI86_06250</name>
</gene>
<reference evidence="1 2" key="1">
    <citation type="submission" date="2021-06" db="EMBL/GenBank/DDBJ databases">
        <authorList>
            <person name="Sun Q."/>
            <person name="Li D."/>
        </authorList>
    </citation>
    <scope>NUCLEOTIDE SEQUENCE [LARGE SCALE GENOMIC DNA]</scope>
    <source>
        <strain evidence="1 2">MSJ-11</strain>
    </source>
</reference>
<proteinExistence type="predicted"/>